<comment type="similarity">
    <text evidence="3">Belongs to the HAD-like hydrolase superfamily. SerB family.</text>
</comment>
<dbReference type="Pfam" id="PF12710">
    <property type="entry name" value="HAD"/>
    <property type="match status" value="1"/>
</dbReference>
<accession>A0ABS2NRZ5</accession>
<sequence>MEKNFRLVCFDMDGTLIRNTDSVKYLCGINDGLEELLKIETREEKREISWIEADYIKVKLMKGLNIEKVSSCFKDRIQFIENIDHVIQYIKDQGMKCILVTAGPVQVARIVGEMFGFDAVYGSNYEVQENIFTGRIIEHLGEEAKLKSLELYCSEVGIDIRKTIAIGDGESDIGVFSKCGKSIAINYSDCLVGKADVYLRTDDLGDVLKYIG</sequence>
<evidence type="ECO:0000313" key="13">
    <source>
        <dbReference type="Proteomes" id="UP001314796"/>
    </source>
</evidence>
<evidence type="ECO:0000256" key="10">
    <source>
        <dbReference type="ARBA" id="ARBA00048138"/>
    </source>
</evidence>
<protein>
    <recommendedName>
        <fullName evidence="4">phosphoserine phosphatase</fullName>
        <ecNumber evidence="4">3.1.3.3</ecNumber>
    </recommendedName>
</protein>
<evidence type="ECO:0000256" key="7">
    <source>
        <dbReference type="ARBA" id="ARBA00022801"/>
    </source>
</evidence>
<keyword evidence="6" id="KW-0479">Metal-binding</keyword>
<evidence type="ECO:0000256" key="8">
    <source>
        <dbReference type="ARBA" id="ARBA00022842"/>
    </source>
</evidence>
<dbReference type="EC" id="3.1.3.3" evidence="4"/>
<dbReference type="InterPro" id="IPR023214">
    <property type="entry name" value="HAD_sf"/>
</dbReference>
<comment type="catalytic activity">
    <reaction evidence="11">
        <text>O-phospho-D-serine + H2O = D-serine + phosphate</text>
        <dbReference type="Rhea" id="RHEA:24873"/>
        <dbReference type="ChEBI" id="CHEBI:15377"/>
        <dbReference type="ChEBI" id="CHEBI:35247"/>
        <dbReference type="ChEBI" id="CHEBI:43474"/>
        <dbReference type="ChEBI" id="CHEBI:58680"/>
        <dbReference type="EC" id="3.1.3.3"/>
    </reaction>
</comment>
<dbReference type="EMBL" id="JAFBEE010000016">
    <property type="protein sequence ID" value="MBM7615706.1"/>
    <property type="molecule type" value="Genomic_DNA"/>
</dbReference>
<evidence type="ECO:0000256" key="3">
    <source>
        <dbReference type="ARBA" id="ARBA00009184"/>
    </source>
</evidence>
<dbReference type="NCBIfam" id="TIGR01488">
    <property type="entry name" value="HAD-SF-IB"/>
    <property type="match status" value="1"/>
</dbReference>
<dbReference type="Gene3D" id="3.40.50.1000">
    <property type="entry name" value="HAD superfamily/HAD-like"/>
    <property type="match status" value="1"/>
</dbReference>
<evidence type="ECO:0000256" key="9">
    <source>
        <dbReference type="ARBA" id="ARBA00023299"/>
    </source>
</evidence>
<evidence type="ECO:0000313" key="12">
    <source>
        <dbReference type="EMBL" id="MBM7615706.1"/>
    </source>
</evidence>
<keyword evidence="13" id="KW-1185">Reference proteome</keyword>
<dbReference type="GO" id="GO:0016787">
    <property type="term" value="F:hydrolase activity"/>
    <property type="evidence" value="ECO:0007669"/>
    <property type="project" value="UniProtKB-KW"/>
</dbReference>
<evidence type="ECO:0000256" key="2">
    <source>
        <dbReference type="ARBA" id="ARBA00005135"/>
    </source>
</evidence>
<keyword evidence="5" id="KW-0028">Amino-acid biosynthesis</keyword>
<keyword evidence="9" id="KW-0718">Serine biosynthesis</keyword>
<dbReference type="SUPFAM" id="SSF56784">
    <property type="entry name" value="HAD-like"/>
    <property type="match status" value="1"/>
</dbReference>
<dbReference type="PANTHER" id="PTHR43344:SF2">
    <property type="entry name" value="PHOSPHOSERINE PHOSPHATASE"/>
    <property type="match status" value="1"/>
</dbReference>
<evidence type="ECO:0000256" key="1">
    <source>
        <dbReference type="ARBA" id="ARBA00001946"/>
    </source>
</evidence>
<dbReference type="RefSeq" id="WP_204403210.1">
    <property type="nucleotide sequence ID" value="NZ_JAFBEE010000016.1"/>
</dbReference>
<gene>
    <name evidence="12" type="ORF">JOC73_002280</name>
</gene>
<comment type="cofactor">
    <cofactor evidence="1">
        <name>Mg(2+)</name>
        <dbReference type="ChEBI" id="CHEBI:18420"/>
    </cofactor>
</comment>
<evidence type="ECO:0000256" key="5">
    <source>
        <dbReference type="ARBA" id="ARBA00022605"/>
    </source>
</evidence>
<evidence type="ECO:0000256" key="6">
    <source>
        <dbReference type="ARBA" id="ARBA00022723"/>
    </source>
</evidence>
<reference evidence="12 13" key="1">
    <citation type="submission" date="2021-01" db="EMBL/GenBank/DDBJ databases">
        <title>Genomic Encyclopedia of Type Strains, Phase IV (KMG-IV): sequencing the most valuable type-strain genomes for metagenomic binning, comparative biology and taxonomic classification.</title>
        <authorList>
            <person name="Goeker M."/>
        </authorList>
    </citation>
    <scope>NUCLEOTIDE SEQUENCE [LARGE SCALE GENOMIC DNA]</scope>
    <source>
        <strain evidence="12 13">DSM 25890</strain>
    </source>
</reference>
<proteinExistence type="inferred from homology"/>
<comment type="catalytic activity">
    <reaction evidence="10">
        <text>O-phospho-L-serine + H2O = L-serine + phosphate</text>
        <dbReference type="Rhea" id="RHEA:21208"/>
        <dbReference type="ChEBI" id="CHEBI:15377"/>
        <dbReference type="ChEBI" id="CHEBI:33384"/>
        <dbReference type="ChEBI" id="CHEBI:43474"/>
        <dbReference type="ChEBI" id="CHEBI:57524"/>
        <dbReference type="EC" id="3.1.3.3"/>
    </reaction>
</comment>
<name>A0ABS2NRZ5_9FIRM</name>
<dbReference type="InterPro" id="IPR036412">
    <property type="entry name" value="HAD-like_sf"/>
</dbReference>
<dbReference type="Proteomes" id="UP001314796">
    <property type="component" value="Unassembled WGS sequence"/>
</dbReference>
<keyword evidence="7 12" id="KW-0378">Hydrolase</keyword>
<evidence type="ECO:0000256" key="4">
    <source>
        <dbReference type="ARBA" id="ARBA00012640"/>
    </source>
</evidence>
<dbReference type="PANTHER" id="PTHR43344">
    <property type="entry name" value="PHOSPHOSERINE PHOSPHATASE"/>
    <property type="match status" value="1"/>
</dbReference>
<evidence type="ECO:0000256" key="11">
    <source>
        <dbReference type="ARBA" id="ARBA00048523"/>
    </source>
</evidence>
<comment type="caution">
    <text evidence="12">The sequence shown here is derived from an EMBL/GenBank/DDBJ whole genome shotgun (WGS) entry which is preliminary data.</text>
</comment>
<keyword evidence="8" id="KW-0460">Magnesium</keyword>
<dbReference type="InterPro" id="IPR050582">
    <property type="entry name" value="HAD-like_SerB"/>
</dbReference>
<comment type="pathway">
    <text evidence="2">Amino-acid biosynthesis; L-serine biosynthesis; L-serine from 3-phospho-D-glycerate: step 3/3.</text>
</comment>
<organism evidence="12 13">
    <name type="scientific">Alkaliphilus hydrothermalis</name>
    <dbReference type="NCBI Taxonomy" id="1482730"/>
    <lineage>
        <taxon>Bacteria</taxon>
        <taxon>Bacillati</taxon>
        <taxon>Bacillota</taxon>
        <taxon>Clostridia</taxon>
        <taxon>Peptostreptococcales</taxon>
        <taxon>Natronincolaceae</taxon>
        <taxon>Alkaliphilus</taxon>
    </lineage>
</organism>